<dbReference type="Gene3D" id="2.30.30.40">
    <property type="entry name" value="SH3 Domains"/>
    <property type="match status" value="1"/>
</dbReference>
<dbReference type="SUPFAM" id="SSF50044">
    <property type="entry name" value="SH3-domain"/>
    <property type="match status" value="1"/>
</dbReference>
<protein>
    <submittedName>
        <fullName evidence="2">Uncharacterized protein</fullName>
    </submittedName>
</protein>
<accession>A0ABD2PIN9</accession>
<feature type="non-terminal residue" evidence="2">
    <location>
        <position position="267"/>
    </location>
</feature>
<name>A0ABD2PIN9_9PLAT</name>
<dbReference type="Gene3D" id="3.40.50.300">
    <property type="entry name" value="P-loop containing nucleotide triphosphate hydrolases"/>
    <property type="match status" value="1"/>
</dbReference>
<evidence type="ECO:0000313" key="3">
    <source>
        <dbReference type="Proteomes" id="UP001626550"/>
    </source>
</evidence>
<evidence type="ECO:0000313" key="2">
    <source>
        <dbReference type="EMBL" id="KAL3307229.1"/>
    </source>
</evidence>
<reference evidence="2 3" key="1">
    <citation type="submission" date="2024-11" db="EMBL/GenBank/DDBJ databases">
        <title>Adaptive evolution of stress response genes in parasites aligns with host niche diversity.</title>
        <authorList>
            <person name="Hahn C."/>
            <person name="Resl P."/>
        </authorList>
    </citation>
    <scope>NUCLEOTIDE SEQUENCE [LARGE SCALE GENOMIC DNA]</scope>
    <source>
        <strain evidence="2">EGGRZ-B1_66</strain>
        <tissue evidence="2">Body</tissue>
    </source>
</reference>
<dbReference type="AlphaFoldDB" id="A0ABD2PIN9"/>
<feature type="non-terminal residue" evidence="2">
    <location>
        <position position="1"/>
    </location>
</feature>
<feature type="region of interest" description="Disordered" evidence="1">
    <location>
        <begin position="137"/>
        <end position="174"/>
    </location>
</feature>
<feature type="compositionally biased region" description="Acidic residues" evidence="1">
    <location>
        <begin position="137"/>
        <end position="147"/>
    </location>
</feature>
<dbReference type="InterPro" id="IPR036028">
    <property type="entry name" value="SH3-like_dom_sf"/>
</dbReference>
<dbReference type="InterPro" id="IPR000584">
    <property type="entry name" value="VDCC_L_bsu"/>
</dbReference>
<organism evidence="2 3">
    <name type="scientific">Cichlidogyrus casuarinus</name>
    <dbReference type="NCBI Taxonomy" id="1844966"/>
    <lineage>
        <taxon>Eukaryota</taxon>
        <taxon>Metazoa</taxon>
        <taxon>Spiralia</taxon>
        <taxon>Lophotrochozoa</taxon>
        <taxon>Platyhelminthes</taxon>
        <taxon>Monogenea</taxon>
        <taxon>Monopisthocotylea</taxon>
        <taxon>Dactylogyridea</taxon>
        <taxon>Ancyrocephalidae</taxon>
        <taxon>Cichlidogyrus</taxon>
    </lineage>
</organism>
<dbReference type="PANTHER" id="PTHR11824">
    <property type="entry name" value="VOLTAGE-DEPENDENT CALCIUM CHANNEL BETA SUBUNIT"/>
    <property type="match status" value="1"/>
</dbReference>
<dbReference type="InterPro" id="IPR027417">
    <property type="entry name" value="P-loop_NTPase"/>
</dbReference>
<dbReference type="PRINTS" id="PR01626">
    <property type="entry name" value="LCACHANNELB"/>
</dbReference>
<dbReference type="EMBL" id="JBJKFK010007918">
    <property type="protein sequence ID" value="KAL3307229.1"/>
    <property type="molecule type" value="Genomic_DNA"/>
</dbReference>
<proteinExistence type="predicted"/>
<dbReference type="SUPFAM" id="SSF52540">
    <property type="entry name" value="P-loop containing nucleoside triphosphate hydrolases"/>
    <property type="match status" value="1"/>
</dbReference>
<keyword evidence="3" id="KW-1185">Reference proteome</keyword>
<sequence>NDGPSTESLYSDDDSLYEQQRRELENAALVELELAKSKPVCFSVKTNMAFDANLNGYDSPLLDKTVSFAPKEFLHIKTKFDQNWWIGRQVRIGAPLCFIPSAAKLDFIRGHMMPTTDFSAMNPNGTNFQTAANENEPEAFENQEENETVPPTTPGLAGPKKNVTIHPSAPGGAKRKNLFKKAELPPYEIVPIMRPVVIIGPALKGYEVTDLMQKAMFDFIKKHFENRVIISRVSYDISVAKRLTSLQALDKKGPLERNRNRQIGGLS</sequence>
<evidence type="ECO:0000256" key="1">
    <source>
        <dbReference type="SAM" id="MobiDB-lite"/>
    </source>
</evidence>
<comment type="caution">
    <text evidence="2">The sequence shown here is derived from an EMBL/GenBank/DDBJ whole genome shotgun (WGS) entry which is preliminary data.</text>
</comment>
<dbReference type="Proteomes" id="UP001626550">
    <property type="component" value="Unassembled WGS sequence"/>
</dbReference>
<gene>
    <name evidence="2" type="ORF">Ciccas_014262</name>
</gene>